<evidence type="ECO:0000313" key="1">
    <source>
        <dbReference type="EMBL" id="KFZ28571.1"/>
    </source>
</evidence>
<dbReference type="STRING" id="1517416.IDAT_07400"/>
<proteinExistence type="predicted"/>
<gene>
    <name evidence="1" type="ORF">IDAT_07400</name>
</gene>
<comment type="caution">
    <text evidence="1">The sequence shown here is derived from an EMBL/GenBank/DDBJ whole genome shotgun (WGS) entry which is preliminary data.</text>
</comment>
<dbReference type="Proteomes" id="UP000053718">
    <property type="component" value="Unassembled WGS sequence"/>
</dbReference>
<reference evidence="1 2" key="1">
    <citation type="submission" date="2014-06" db="EMBL/GenBank/DDBJ databases">
        <title>Draft genome sequence of Idiomarina sp. MCCC 1A10513.</title>
        <authorList>
            <person name="Du J."/>
            <person name="Lai Q."/>
            <person name="Shao Z."/>
        </authorList>
    </citation>
    <scope>NUCLEOTIDE SEQUENCE [LARGE SCALE GENOMIC DNA]</scope>
    <source>
        <strain evidence="1 2">MCCC 1A10513</strain>
    </source>
</reference>
<accession>A0A094J7I2</accession>
<name>A0A094J7I2_9GAMM</name>
<sequence length="123" mass="13515">MAQEADHILIGRVTGVDMIDGNGKPVEDREARTGPGLENIIRILITVDEVLVTNASNVPSVIRVPLARHLHYSLGQISDVYEGDTLVRLILLQGEDFTGIKPGVFLRSLSDKDEALRIYDATH</sequence>
<evidence type="ECO:0000313" key="2">
    <source>
        <dbReference type="Proteomes" id="UP000053718"/>
    </source>
</evidence>
<keyword evidence="2" id="KW-1185">Reference proteome</keyword>
<dbReference type="EMBL" id="JPIN01000007">
    <property type="protein sequence ID" value="KFZ28571.1"/>
    <property type="molecule type" value="Genomic_DNA"/>
</dbReference>
<dbReference type="AlphaFoldDB" id="A0A094J7I2"/>
<protein>
    <submittedName>
        <fullName evidence="1">Uncharacterized protein</fullName>
    </submittedName>
</protein>
<organism evidence="1 2">
    <name type="scientific">Pseudidiomarina atlantica</name>
    <dbReference type="NCBI Taxonomy" id="1517416"/>
    <lineage>
        <taxon>Bacteria</taxon>
        <taxon>Pseudomonadati</taxon>
        <taxon>Pseudomonadota</taxon>
        <taxon>Gammaproteobacteria</taxon>
        <taxon>Alteromonadales</taxon>
        <taxon>Idiomarinaceae</taxon>
        <taxon>Pseudidiomarina</taxon>
    </lineage>
</organism>